<name>B4D6F2_9BACT</name>
<evidence type="ECO:0000256" key="4">
    <source>
        <dbReference type="ARBA" id="ARBA00023065"/>
    </source>
</evidence>
<evidence type="ECO:0000313" key="9">
    <source>
        <dbReference type="Proteomes" id="UP000005824"/>
    </source>
</evidence>
<evidence type="ECO:0000313" key="8">
    <source>
        <dbReference type="EMBL" id="EDY18061.1"/>
    </source>
</evidence>
<dbReference type="EMBL" id="ABVL01000015">
    <property type="protein sequence ID" value="EDY18061.1"/>
    <property type="molecule type" value="Genomic_DNA"/>
</dbReference>
<dbReference type="eggNOG" id="COG0712">
    <property type="taxonomic scope" value="Bacteria"/>
</dbReference>
<evidence type="ECO:0000256" key="5">
    <source>
        <dbReference type="ARBA" id="ARBA00023136"/>
    </source>
</evidence>
<comment type="function">
    <text evidence="7">F(1)F(0) ATP synthase produces ATP from ADP in the presence of a proton or sodium gradient. F-type ATPases consist of two structural domains, F(1) containing the extramembraneous catalytic core and F(0) containing the membrane proton channel, linked together by a central stalk and a peripheral stalk. During catalysis, ATP synthesis in the catalytic domain of F(1) is coupled via a rotary mechanism of the central stalk subunits to proton translocation.</text>
</comment>
<dbReference type="NCBIfam" id="TIGR01145">
    <property type="entry name" value="ATP_synt_delta"/>
    <property type="match status" value="1"/>
</dbReference>
<protein>
    <recommendedName>
        <fullName evidence="7">ATP synthase subunit delta</fullName>
    </recommendedName>
    <alternativeName>
        <fullName evidence="7">ATP synthase F(1) sector subunit delta</fullName>
    </alternativeName>
    <alternativeName>
        <fullName evidence="7">F-type ATPase subunit delta</fullName>
        <shortName evidence="7">F-ATPase subunit delta</shortName>
    </alternativeName>
</protein>
<sequence length="133" mass="14780">MKIDKDSRKLSKQLFAASFTEGKLDAKRVAAIAKEVAGSKPRNALGILKEYRRLVRLESAKHHAIVESAVDLDEAMAKELTASLKAKYGKDLRTEFKVSPELLGGLRIKVGSDVIDGSVRERLRRLESELIYA</sequence>
<keyword evidence="6 7" id="KW-0066">ATP synthesis</keyword>
<comment type="similarity">
    <text evidence="7">Belongs to the ATPase delta chain family.</text>
</comment>
<dbReference type="STRING" id="497964.CfE428DRAFT_4492"/>
<evidence type="ECO:0000256" key="2">
    <source>
        <dbReference type="ARBA" id="ARBA00022448"/>
    </source>
</evidence>
<keyword evidence="5 7" id="KW-0472">Membrane</keyword>
<dbReference type="FunCoup" id="B4D6F2">
    <property type="interactions" value="363"/>
</dbReference>
<evidence type="ECO:0000256" key="1">
    <source>
        <dbReference type="ARBA" id="ARBA00004370"/>
    </source>
</evidence>
<evidence type="ECO:0000256" key="3">
    <source>
        <dbReference type="ARBA" id="ARBA00022781"/>
    </source>
</evidence>
<comment type="function">
    <text evidence="7">This protein is part of the stalk that links CF(0) to CF(1). It either transmits conformational changes from CF(0) to CF(1) or is implicated in proton conduction.</text>
</comment>
<proteinExistence type="inferred from homology"/>
<dbReference type="InterPro" id="IPR000711">
    <property type="entry name" value="ATPase_OSCP/dsu"/>
</dbReference>
<keyword evidence="7" id="KW-1003">Cell membrane</keyword>
<dbReference type="GO" id="GO:0005886">
    <property type="term" value="C:plasma membrane"/>
    <property type="evidence" value="ECO:0007669"/>
    <property type="project" value="UniProtKB-SubCell"/>
</dbReference>
<evidence type="ECO:0000256" key="6">
    <source>
        <dbReference type="ARBA" id="ARBA00023310"/>
    </source>
</evidence>
<reference evidence="8 9" key="1">
    <citation type="journal article" date="2011" name="J. Bacteriol.">
        <title>Genome sequence of Chthoniobacter flavus Ellin428, an aerobic heterotrophic soil bacterium.</title>
        <authorList>
            <person name="Kant R."/>
            <person name="van Passel M.W."/>
            <person name="Palva A."/>
            <person name="Lucas S."/>
            <person name="Lapidus A."/>
            <person name="Glavina Del Rio T."/>
            <person name="Dalin E."/>
            <person name="Tice H."/>
            <person name="Bruce D."/>
            <person name="Goodwin L."/>
            <person name="Pitluck S."/>
            <person name="Larimer F.W."/>
            <person name="Land M.L."/>
            <person name="Hauser L."/>
            <person name="Sangwan P."/>
            <person name="de Vos W.M."/>
            <person name="Janssen P.H."/>
            <person name="Smidt H."/>
        </authorList>
    </citation>
    <scope>NUCLEOTIDE SEQUENCE [LARGE SCALE GENOMIC DNA]</scope>
    <source>
        <strain evidence="8 9">Ellin428</strain>
    </source>
</reference>
<dbReference type="GO" id="GO:0045259">
    <property type="term" value="C:proton-transporting ATP synthase complex"/>
    <property type="evidence" value="ECO:0007669"/>
    <property type="project" value="UniProtKB-KW"/>
</dbReference>
<dbReference type="GO" id="GO:0046933">
    <property type="term" value="F:proton-transporting ATP synthase activity, rotational mechanism"/>
    <property type="evidence" value="ECO:0007669"/>
    <property type="project" value="UniProtKB-UniRule"/>
</dbReference>
<evidence type="ECO:0000256" key="7">
    <source>
        <dbReference type="HAMAP-Rule" id="MF_01416"/>
    </source>
</evidence>
<keyword evidence="7" id="KW-0139">CF(1)</keyword>
<gene>
    <name evidence="7" type="primary">atpH</name>
    <name evidence="8" type="ORF">CfE428DRAFT_4492</name>
</gene>
<keyword evidence="4 7" id="KW-0406">Ion transport</keyword>
<dbReference type="InParanoid" id="B4D6F2"/>
<dbReference type="HAMAP" id="MF_01416">
    <property type="entry name" value="ATP_synth_delta_bact"/>
    <property type="match status" value="1"/>
</dbReference>
<dbReference type="Proteomes" id="UP000005824">
    <property type="component" value="Unassembled WGS sequence"/>
</dbReference>
<dbReference type="RefSeq" id="WP_006981814.1">
    <property type="nucleotide sequence ID" value="NZ_ABVL01000015.1"/>
</dbReference>
<dbReference type="PANTHER" id="PTHR11910">
    <property type="entry name" value="ATP SYNTHASE DELTA CHAIN"/>
    <property type="match status" value="1"/>
</dbReference>
<organism evidence="8 9">
    <name type="scientific">Chthoniobacter flavus Ellin428</name>
    <dbReference type="NCBI Taxonomy" id="497964"/>
    <lineage>
        <taxon>Bacteria</taxon>
        <taxon>Pseudomonadati</taxon>
        <taxon>Verrucomicrobiota</taxon>
        <taxon>Spartobacteria</taxon>
        <taxon>Chthoniobacterales</taxon>
        <taxon>Chthoniobacteraceae</taxon>
        <taxon>Chthoniobacter</taxon>
    </lineage>
</organism>
<keyword evidence="3 7" id="KW-0375">Hydrogen ion transport</keyword>
<keyword evidence="2 7" id="KW-0813">Transport</keyword>
<keyword evidence="9" id="KW-1185">Reference proteome</keyword>
<comment type="subcellular location">
    <subcellularLocation>
        <location evidence="7">Cell membrane</location>
        <topology evidence="7">Peripheral membrane protein</topology>
    </subcellularLocation>
    <subcellularLocation>
        <location evidence="1">Membrane</location>
    </subcellularLocation>
</comment>
<accession>B4D6F2</accession>
<dbReference type="Pfam" id="PF00213">
    <property type="entry name" value="OSCP"/>
    <property type="match status" value="1"/>
</dbReference>
<comment type="caution">
    <text evidence="8">The sequence shown here is derived from an EMBL/GenBank/DDBJ whole genome shotgun (WGS) entry which is preliminary data.</text>
</comment>
<dbReference type="AlphaFoldDB" id="B4D6F2"/>